<dbReference type="Pfam" id="PF09497">
    <property type="entry name" value="Med12"/>
    <property type="match status" value="1"/>
</dbReference>
<feature type="compositionally biased region" description="Polar residues" evidence="12">
    <location>
        <begin position="29"/>
        <end position="41"/>
    </location>
</feature>
<feature type="compositionally biased region" description="Low complexity" evidence="12">
    <location>
        <begin position="15"/>
        <end position="28"/>
    </location>
</feature>
<feature type="region of interest" description="Disordered" evidence="12">
    <location>
        <begin position="1"/>
        <end position="165"/>
    </location>
</feature>
<dbReference type="Proteomes" id="UP000635477">
    <property type="component" value="Unassembled WGS sequence"/>
</dbReference>
<comment type="subcellular location">
    <subcellularLocation>
        <location evidence="1">Nucleus</location>
    </subcellularLocation>
</comment>
<evidence type="ECO:0000256" key="2">
    <source>
        <dbReference type="ARBA" id="ARBA00010289"/>
    </source>
</evidence>
<sequence length="1530" mass="168046">MTSRTPMGVQPRPPQRSMSSSSLPVQRPTQQRSLSQQQFVSPSPVRKDSSFIDLTGDTTDATPNRFNTTPRRGGSRLRLELSHDASAGSFSATESPQILTPSRMPPSSDPFQAAAGSPAASGSASSSTMPMPIRRPLPTQPMSAPRITSTAPAPVKKDTRPKPYTVEVPSLAPRYLTSSRPDVPGRAPVDPFSKGLNSGYADFFPWNGSHHEDEWSGEAITKGTWDRVNLNVPETSSAKLAIFPALKQKTGLNALSTIFMGVLTQRRHRGQINAPSTFKPPPRVTLTDTKREVWLKDLANPAISLRRLSRTIPHGIRGRTLLDQCLNKNVPAERAVWLAKCVGANEIRAFKRKGVNGAFVMGGELKWARDWTVFVEQFVDAVVSGFGESDWKNRVTYAIRLATNLYSEQLLDRDHYLDWVVSGIENSPQSRIPMWILIAQIYWKDLLRSRKYGRRLVFALLSHLHVIYNDPDQDLLVQLSSRLSSLLETLVLNNTESFIYPSAWPRYRETLQAFLRADDESAQKAVHTIHGRNSRLVVSSTASPPAGRNQLVKLLDAALKDSVDGGLSTKCWATSENKPLIMKTVVEWATSFHRPGLAKVYVAARLIRQWSRFRVNPTTAILEILDGVATHDKTRKRLVYHLVTELVRTGHFSVSQYMQWTIARGGYHDAAEIDPEQGPCSSRLLVELPVHALSDKKKAERGNLLRRAGNYSIIAEEHDITNGIKCVRHILGLSLPAGDPLSERKPIPLKTLLQKLRGSGNALRSCIGAHLREVLTSQLPNKRHPLVSLATFTSVRAIMEAVEDFSMLSEILRAYSKAADAEVLASVADTIGSNLQIFSGLCSADDLFNSLVDRLKNMNEDQGIVPRPLLAALSSLAQRMAGHEEIASQLRHELLQSDRSNAIDACSPVSDIMAAPAQHAESEMAEEIEKLLASGTRLDPPTMNRLFRTIIPRLERGWAKKDETRRVFATLLARIRVFDAQHFDKLMTDWTSHVRSLQTRPPLSDLFPLLVSTGCLTMPIIMSTASPPTPALQSLPSEPTANQFGSATYLQDLLQLIITSLPASTGLSSEENYRFHTEQKCAKFEQSRGLLNLVRNALLEYSALRNLGTALKLPFDKDKCQESLLETLRTLVLVDSVAVSNALSIKSLPTEAVGLVRKVTTKLLIPGDSGETQISFDQILQIANELTLPFCQLKLNLDLAVPQPNSSEGQDQDPARFELFAKAMDRAIEAGNIMWTSLLPCLSDDITQHLKSQAQSGFLDLIPSLKAPSFTETGSGPSIHMAGNLLDVVEAIISGQAPPKMAQLSIGMVDKLTDLWEVIAAGPQERPQVHAAVLQHWLPVMLRFVTLHSLSSEPPSAPLPTASATRPPVPAVHDTRARIILVLCGLLLELEQLPASSAGSLPQQVFDIAILLVDALPEDLRANCAKAILLTPGGLPNPGTSSDPRLYYLFSSSPPASSDSLMLSHREKAATPHSAAARGMGAQYGIGPAVQERLSPFVLRRWEVLSEPTPNVGENDTSLSLGLFEAIKLQ</sequence>
<dbReference type="InterPro" id="IPR019035">
    <property type="entry name" value="Mediator_Med12"/>
</dbReference>
<dbReference type="PANTHER" id="PTHR46567:SF1">
    <property type="entry name" value="MEDIATOR OF RNA POLYMERASE II TRANSCRIPTION SUBUNIT 12"/>
    <property type="match status" value="1"/>
</dbReference>
<evidence type="ECO:0000256" key="3">
    <source>
        <dbReference type="ARBA" id="ARBA00011629"/>
    </source>
</evidence>
<evidence type="ECO:0000256" key="5">
    <source>
        <dbReference type="ARBA" id="ARBA00022491"/>
    </source>
</evidence>
<keyword evidence="15" id="KW-1185">Reference proteome</keyword>
<evidence type="ECO:0000256" key="12">
    <source>
        <dbReference type="SAM" id="MobiDB-lite"/>
    </source>
</evidence>
<keyword evidence="6" id="KW-0805">Transcription regulation</keyword>
<evidence type="ECO:0000256" key="4">
    <source>
        <dbReference type="ARBA" id="ARBA00019622"/>
    </source>
</evidence>
<reference evidence="14" key="2">
    <citation type="submission" date="2020-05" db="EMBL/GenBank/DDBJ databases">
        <authorList>
            <person name="Kim H.-S."/>
            <person name="Proctor R.H."/>
            <person name="Brown D.W."/>
        </authorList>
    </citation>
    <scope>NUCLEOTIDE SEQUENCE</scope>
    <source>
        <strain evidence="14">NRRL 22465</strain>
    </source>
</reference>
<comment type="function">
    <text evidence="10">Component of the SRB8-11 complex. The SRB8-11 complex is a regulatory module of the Mediator complex which is itself involved in regulation of basal and activated RNA polymerase II-dependent transcription. The SRB8-11 complex may be involved in the transcriptional repression of a subset of genes regulated by Mediator. It may inhibit the association of the Mediator complex with RNA polymerase II to form the holoenzyme complex.</text>
</comment>
<evidence type="ECO:0000256" key="6">
    <source>
        <dbReference type="ARBA" id="ARBA00023015"/>
    </source>
</evidence>
<protein>
    <recommendedName>
        <fullName evidence="4">Mediator of RNA polymerase II transcription subunit 12</fullName>
    </recommendedName>
    <alternativeName>
        <fullName evidence="11">Mediator complex subunit 12</fullName>
    </alternativeName>
</protein>
<feature type="compositionally biased region" description="Low complexity" evidence="12">
    <location>
        <begin position="113"/>
        <end position="127"/>
    </location>
</feature>
<proteinExistence type="inferred from homology"/>
<dbReference type="EMBL" id="JABEYC010000304">
    <property type="protein sequence ID" value="KAF4979346.1"/>
    <property type="molecule type" value="Genomic_DNA"/>
</dbReference>
<evidence type="ECO:0000256" key="11">
    <source>
        <dbReference type="ARBA" id="ARBA00032010"/>
    </source>
</evidence>
<keyword evidence="9" id="KW-0539">Nucleus</keyword>
<dbReference type="InterPro" id="IPR057344">
    <property type="entry name" value="ARM_SRB8"/>
</dbReference>
<evidence type="ECO:0000256" key="1">
    <source>
        <dbReference type="ARBA" id="ARBA00004123"/>
    </source>
</evidence>
<dbReference type="SUPFAM" id="SSF48371">
    <property type="entry name" value="ARM repeat"/>
    <property type="match status" value="1"/>
</dbReference>
<comment type="subunit">
    <text evidence="3">Component of the SRB8-11 complex, which itself associates with the Mediator complex.</text>
</comment>
<comment type="similarity">
    <text evidence="2">Belongs to the Mediator complex subunit 12 family.</text>
</comment>
<keyword evidence="8" id="KW-0804">Transcription</keyword>
<organism evidence="14 15">
    <name type="scientific">Fusarium zealandicum</name>
    <dbReference type="NCBI Taxonomy" id="1053134"/>
    <lineage>
        <taxon>Eukaryota</taxon>
        <taxon>Fungi</taxon>
        <taxon>Dikarya</taxon>
        <taxon>Ascomycota</taxon>
        <taxon>Pezizomycotina</taxon>
        <taxon>Sordariomycetes</taxon>
        <taxon>Hypocreomycetidae</taxon>
        <taxon>Hypocreales</taxon>
        <taxon>Nectriaceae</taxon>
        <taxon>Fusarium</taxon>
        <taxon>Fusarium staphyleae species complex</taxon>
    </lineage>
</organism>
<feature type="compositionally biased region" description="Polar residues" evidence="12">
    <location>
        <begin position="140"/>
        <end position="151"/>
    </location>
</feature>
<dbReference type="PANTHER" id="PTHR46567">
    <property type="entry name" value="MEDIATOR OF RNA POLYMERASE II TRANSCRIPTION SUBUNIT 12"/>
    <property type="match status" value="1"/>
</dbReference>
<dbReference type="Pfam" id="PF25326">
    <property type="entry name" value="ARM_SRB8"/>
    <property type="match status" value="1"/>
</dbReference>
<dbReference type="SMART" id="SM01281">
    <property type="entry name" value="Med12"/>
    <property type="match status" value="1"/>
</dbReference>
<keyword evidence="7" id="KW-0010">Activator</keyword>
<feature type="domain" description="Mediator complex subunit Med12" evidence="13">
    <location>
        <begin position="277"/>
        <end position="340"/>
    </location>
</feature>
<evidence type="ECO:0000256" key="10">
    <source>
        <dbReference type="ARBA" id="ARBA00025661"/>
    </source>
</evidence>
<feature type="compositionally biased region" description="Polar residues" evidence="12">
    <location>
        <begin position="56"/>
        <end position="70"/>
    </location>
</feature>
<evidence type="ECO:0000256" key="9">
    <source>
        <dbReference type="ARBA" id="ARBA00023242"/>
    </source>
</evidence>
<feature type="compositionally biased region" description="Polar residues" evidence="12">
    <location>
        <begin position="88"/>
        <end position="100"/>
    </location>
</feature>
<accession>A0A8H4UMF6</accession>
<gene>
    <name evidence="14" type="ORF">FZEAL_4432</name>
</gene>
<dbReference type="GO" id="GO:0016592">
    <property type="term" value="C:mediator complex"/>
    <property type="evidence" value="ECO:0007669"/>
    <property type="project" value="InterPro"/>
</dbReference>
<keyword evidence="5" id="KW-0678">Repressor</keyword>
<reference evidence="14" key="1">
    <citation type="journal article" date="2020" name="BMC Genomics">
        <title>Correction to: Identification and distribution of gene clusters required for synthesis of sphingolipid metabolism inhibitors in diverse species of the filamentous fungus Fusarium.</title>
        <authorList>
            <person name="Kim H.S."/>
            <person name="Lohmar J.M."/>
            <person name="Busman M."/>
            <person name="Brown D.W."/>
            <person name="Naumann T.A."/>
            <person name="Divon H.H."/>
            <person name="Lysoe E."/>
            <person name="Uhlig S."/>
            <person name="Proctor R.H."/>
        </authorList>
    </citation>
    <scope>NUCLEOTIDE SEQUENCE</scope>
    <source>
        <strain evidence="14">NRRL 22465</strain>
    </source>
</reference>
<evidence type="ECO:0000313" key="14">
    <source>
        <dbReference type="EMBL" id="KAF4979346.1"/>
    </source>
</evidence>
<comment type="caution">
    <text evidence="14">The sequence shown here is derived from an EMBL/GenBank/DDBJ whole genome shotgun (WGS) entry which is preliminary data.</text>
</comment>
<dbReference type="GO" id="GO:0003712">
    <property type="term" value="F:transcription coregulator activity"/>
    <property type="evidence" value="ECO:0007669"/>
    <property type="project" value="InterPro"/>
</dbReference>
<dbReference type="InterPro" id="IPR016024">
    <property type="entry name" value="ARM-type_fold"/>
</dbReference>
<dbReference type="OrthoDB" id="20828at2759"/>
<name>A0A8H4UMF6_9HYPO</name>
<evidence type="ECO:0000256" key="8">
    <source>
        <dbReference type="ARBA" id="ARBA00023163"/>
    </source>
</evidence>
<evidence type="ECO:0000259" key="13">
    <source>
        <dbReference type="SMART" id="SM01281"/>
    </source>
</evidence>
<dbReference type="GO" id="GO:0006357">
    <property type="term" value="P:regulation of transcription by RNA polymerase II"/>
    <property type="evidence" value="ECO:0007669"/>
    <property type="project" value="InterPro"/>
</dbReference>
<evidence type="ECO:0000313" key="15">
    <source>
        <dbReference type="Proteomes" id="UP000635477"/>
    </source>
</evidence>
<evidence type="ECO:0000256" key="7">
    <source>
        <dbReference type="ARBA" id="ARBA00023159"/>
    </source>
</evidence>